<dbReference type="InterPro" id="IPR036291">
    <property type="entry name" value="NAD(P)-bd_dom_sf"/>
</dbReference>
<comment type="caution">
    <text evidence="3">The sequence shown here is derived from an EMBL/GenBank/DDBJ whole genome shotgun (WGS) entry which is preliminary data.</text>
</comment>
<evidence type="ECO:0000313" key="3">
    <source>
        <dbReference type="EMBL" id="MBB3100212.1"/>
    </source>
</evidence>
<dbReference type="Pfam" id="PF06224">
    <property type="entry name" value="AlkZ-like"/>
    <property type="match status" value="1"/>
</dbReference>
<dbReference type="Proteomes" id="UP000590749">
    <property type="component" value="Unassembled WGS sequence"/>
</dbReference>
<dbReference type="Gene3D" id="3.40.50.720">
    <property type="entry name" value="NAD(P)-binding Rossmann-like Domain"/>
    <property type="match status" value="1"/>
</dbReference>
<name>A0A7W5FJ45_9ACTN</name>
<dbReference type="SUPFAM" id="SSF51735">
    <property type="entry name" value="NAD(P)-binding Rossmann-fold domains"/>
    <property type="match status" value="1"/>
</dbReference>
<feature type="region of interest" description="Disordered" evidence="1">
    <location>
        <begin position="243"/>
        <end position="275"/>
    </location>
</feature>
<dbReference type="InterPro" id="IPR051604">
    <property type="entry name" value="Ergot_Alk_Oxidoreductase"/>
</dbReference>
<keyword evidence="4" id="KW-1185">Reference proteome</keyword>
<dbReference type="AlphaFoldDB" id="A0A7W5FJ45"/>
<accession>A0A7W5FJ45</accession>
<organism evidence="3 4">
    <name type="scientific">Actinoplanes campanulatus</name>
    <dbReference type="NCBI Taxonomy" id="113559"/>
    <lineage>
        <taxon>Bacteria</taxon>
        <taxon>Bacillati</taxon>
        <taxon>Actinomycetota</taxon>
        <taxon>Actinomycetes</taxon>
        <taxon>Micromonosporales</taxon>
        <taxon>Micromonosporaceae</taxon>
        <taxon>Actinoplanes</taxon>
    </lineage>
</organism>
<feature type="compositionally biased region" description="Basic and acidic residues" evidence="1">
    <location>
        <begin position="260"/>
        <end position="269"/>
    </location>
</feature>
<dbReference type="Pfam" id="PF13460">
    <property type="entry name" value="NAD_binding_10"/>
    <property type="match status" value="1"/>
</dbReference>
<feature type="domain" description="NAD(P)-binding" evidence="2">
    <location>
        <begin position="6"/>
        <end position="178"/>
    </location>
</feature>
<evidence type="ECO:0000313" key="4">
    <source>
        <dbReference type="Proteomes" id="UP000590749"/>
    </source>
</evidence>
<dbReference type="InterPro" id="IPR009351">
    <property type="entry name" value="AlkZ-like"/>
</dbReference>
<protein>
    <submittedName>
        <fullName evidence="3">Uncharacterized protein YbjT (DUF2867 family)</fullName>
    </submittedName>
</protein>
<evidence type="ECO:0000256" key="1">
    <source>
        <dbReference type="SAM" id="MobiDB-lite"/>
    </source>
</evidence>
<dbReference type="InterPro" id="IPR016040">
    <property type="entry name" value="NAD(P)-bd_dom"/>
</dbReference>
<evidence type="ECO:0000259" key="2">
    <source>
        <dbReference type="Pfam" id="PF13460"/>
    </source>
</evidence>
<proteinExistence type="predicted"/>
<reference evidence="3 4" key="1">
    <citation type="submission" date="2020-08" db="EMBL/GenBank/DDBJ databases">
        <title>Genomic Encyclopedia of Type Strains, Phase III (KMG-III): the genomes of soil and plant-associated and newly described type strains.</title>
        <authorList>
            <person name="Whitman W."/>
        </authorList>
    </citation>
    <scope>NUCLEOTIDE SEQUENCE [LARGE SCALE GENOMIC DNA]</scope>
    <source>
        <strain evidence="3 4">CECT 3287</strain>
    </source>
</reference>
<gene>
    <name evidence="3" type="ORF">FHR83_007932</name>
</gene>
<dbReference type="PANTHER" id="PTHR43162">
    <property type="match status" value="1"/>
</dbReference>
<dbReference type="Gene3D" id="3.90.25.10">
    <property type="entry name" value="UDP-galactose 4-epimerase, domain 1"/>
    <property type="match status" value="1"/>
</dbReference>
<dbReference type="PANTHER" id="PTHR43162:SF1">
    <property type="entry name" value="PRESTALK A DIFFERENTIATION PROTEIN A"/>
    <property type="match status" value="1"/>
</dbReference>
<dbReference type="EMBL" id="JACHXF010000023">
    <property type="protein sequence ID" value="MBB3100212.1"/>
    <property type="molecule type" value="Genomic_DNA"/>
</dbReference>
<sequence length="426" mass="46336">MYLVIGATAHFGRETVEELAATNVPVRALTRTPEKAALPDGIDVVRGDLTRPETLPPAFAGVEAALVILQYGMDVSPLLAAARAAGVRRLVFLSSGAIVAGAEPQTDVIARYHRDVERAIEASGIDWTFLRLLFPAINSLTFAMQTRSGDVIRAPYTGAAFSAVHERDVAAVAARILTSGGHTGRVYDLTGPESLTQAQQVRILGETLGRALTVEDLDPAPVLEQMSRFMDGEFLAALFRPDGGGGRQARAGERHRRADHRPARADVRGMGRGPPRRLRRLTVPRTWGRRALGRALLARQMLLERADVTAEEAITRLVGMQAQAPYAPYFGLWSRLRRFGVADLADGLNDRRLVRIALMRSTIHLVTAADYRLLRPWAQPALDRELNTAFKSALTGLDRAAVAEAGRALLGRRNLTPGELGMALNE</sequence>